<evidence type="ECO:0000256" key="8">
    <source>
        <dbReference type="ARBA" id="ARBA00023136"/>
    </source>
</evidence>
<evidence type="ECO:0000256" key="1">
    <source>
        <dbReference type="ARBA" id="ARBA00004651"/>
    </source>
</evidence>
<feature type="transmembrane region" description="Helical" evidence="10">
    <location>
        <begin position="12"/>
        <end position="33"/>
    </location>
</feature>
<dbReference type="EC" id="3.1.4.52" evidence="2"/>
<comment type="caution">
    <text evidence="12">The sequence shown here is derived from an EMBL/GenBank/DDBJ whole genome shotgun (WGS) entry which is preliminary data.</text>
</comment>
<dbReference type="RefSeq" id="WP_315946099.1">
    <property type="nucleotide sequence ID" value="NZ_JAWCUA010000003.1"/>
</dbReference>
<accession>A0ABU3QY65</accession>
<dbReference type="PANTHER" id="PTHR33121:SF79">
    <property type="entry name" value="CYCLIC DI-GMP PHOSPHODIESTERASE PDED-RELATED"/>
    <property type="match status" value="1"/>
</dbReference>
<keyword evidence="7 10" id="KW-1133">Transmembrane helix</keyword>
<keyword evidence="4" id="KW-0973">c-di-GMP</keyword>
<evidence type="ECO:0000256" key="7">
    <source>
        <dbReference type="ARBA" id="ARBA00022989"/>
    </source>
</evidence>
<keyword evidence="13" id="KW-1185">Reference proteome</keyword>
<dbReference type="SUPFAM" id="SSF141868">
    <property type="entry name" value="EAL domain-like"/>
    <property type="match status" value="1"/>
</dbReference>
<keyword evidence="8 10" id="KW-0472">Membrane</keyword>
<evidence type="ECO:0000256" key="2">
    <source>
        <dbReference type="ARBA" id="ARBA00012282"/>
    </source>
</evidence>
<dbReference type="InterPro" id="IPR024744">
    <property type="entry name" value="CSS-motif_dom"/>
</dbReference>
<evidence type="ECO:0000256" key="3">
    <source>
        <dbReference type="ARBA" id="ARBA00022475"/>
    </source>
</evidence>
<reference evidence="12 13" key="1">
    <citation type="submission" date="2023-10" db="EMBL/GenBank/DDBJ databases">
        <title>Psychrosphaera aquimaarina strain SW33 isolated from seawater.</title>
        <authorList>
            <person name="Bayburt H."/>
            <person name="Kim J.M."/>
            <person name="Choi B.J."/>
            <person name="Jeon C.O."/>
        </authorList>
    </citation>
    <scope>NUCLEOTIDE SEQUENCE [LARGE SCALE GENOMIC DNA]</scope>
    <source>
        <strain evidence="12 13">KCTC 52743</strain>
    </source>
</reference>
<comment type="catalytic activity">
    <reaction evidence="9">
        <text>3',3'-c-di-GMP + H2O = 5'-phosphoguanylyl(3'-&gt;5')guanosine + H(+)</text>
        <dbReference type="Rhea" id="RHEA:24902"/>
        <dbReference type="ChEBI" id="CHEBI:15377"/>
        <dbReference type="ChEBI" id="CHEBI:15378"/>
        <dbReference type="ChEBI" id="CHEBI:58754"/>
        <dbReference type="ChEBI" id="CHEBI:58805"/>
        <dbReference type="EC" id="3.1.4.52"/>
    </reaction>
</comment>
<protein>
    <recommendedName>
        <fullName evidence="2">cyclic-guanylate-specific phosphodiesterase</fullName>
        <ecNumber evidence="2">3.1.4.52</ecNumber>
    </recommendedName>
</protein>
<dbReference type="Proteomes" id="UP001257914">
    <property type="component" value="Unassembled WGS sequence"/>
</dbReference>
<feature type="transmembrane region" description="Helical" evidence="10">
    <location>
        <begin position="231"/>
        <end position="255"/>
    </location>
</feature>
<proteinExistence type="predicted"/>
<dbReference type="Gene3D" id="3.20.20.450">
    <property type="entry name" value="EAL domain"/>
    <property type="match status" value="1"/>
</dbReference>
<evidence type="ECO:0000313" key="13">
    <source>
        <dbReference type="Proteomes" id="UP001257914"/>
    </source>
</evidence>
<evidence type="ECO:0000256" key="6">
    <source>
        <dbReference type="ARBA" id="ARBA00022801"/>
    </source>
</evidence>
<evidence type="ECO:0000256" key="10">
    <source>
        <dbReference type="SAM" id="Phobius"/>
    </source>
</evidence>
<sequence>MPLSTLLKKSAAFFIGIIISVFLIFFIYSQTLIVQMSNHSQRIINDLNDGANQAYSALARLNRNSFTECSTLNLLTMRKLQFEANDIKDIGFFDGNKIICTTGVGELEIPISEGQFDKKIDGHEFWFGHKLKTFDGTVEGVVIKSGRYNVVLSFNTLLVKHHEFTNYEIVALINDQPKHLYGHDDIYKNETHNNRNNVQVGLLSHKLEFCGEQRFICVAIQQDNFTEYQKVPFTLVLMFILILSGVTALHVYDYIDRYMNSDKRRIQKGLEKHKFKPFYQPIVDLKSGKAVGCEMLARFKDSKGILYPDTFIPIVSELGASWQMTELLVTQAIHDLKGLELADNPIYLSINIFPKDINNGQVLKILDLIKDTPSNIEFTFEITEDEELDFAKAQEILNKLVVAGVNISIDDFGTGYSNMSQLQSFPIHTLKIDKSFIDEVETGAIRSTLIPNIVSIANKLHAEIVAEGVENILQVEELLKMDITLAQGWHYSKALSIRKFKHYLADNSDFNLS</sequence>
<dbReference type="CDD" id="cd01948">
    <property type="entry name" value="EAL"/>
    <property type="match status" value="1"/>
</dbReference>
<dbReference type="PANTHER" id="PTHR33121">
    <property type="entry name" value="CYCLIC DI-GMP PHOSPHODIESTERASE PDEF"/>
    <property type="match status" value="1"/>
</dbReference>
<evidence type="ECO:0000256" key="5">
    <source>
        <dbReference type="ARBA" id="ARBA00022692"/>
    </source>
</evidence>
<dbReference type="InterPro" id="IPR001633">
    <property type="entry name" value="EAL_dom"/>
</dbReference>
<keyword evidence="6" id="KW-0378">Hydrolase</keyword>
<keyword evidence="3" id="KW-1003">Cell membrane</keyword>
<dbReference type="PROSITE" id="PS50883">
    <property type="entry name" value="EAL"/>
    <property type="match status" value="1"/>
</dbReference>
<dbReference type="InterPro" id="IPR035919">
    <property type="entry name" value="EAL_sf"/>
</dbReference>
<name>A0ABU3QY65_9GAMM</name>
<evidence type="ECO:0000259" key="11">
    <source>
        <dbReference type="PROSITE" id="PS50883"/>
    </source>
</evidence>
<comment type="subcellular location">
    <subcellularLocation>
        <location evidence="1">Cell membrane</location>
        <topology evidence="1">Multi-pass membrane protein</topology>
    </subcellularLocation>
</comment>
<evidence type="ECO:0000313" key="12">
    <source>
        <dbReference type="EMBL" id="MDU0112357.1"/>
    </source>
</evidence>
<feature type="domain" description="EAL" evidence="11">
    <location>
        <begin position="259"/>
        <end position="508"/>
    </location>
</feature>
<evidence type="ECO:0000256" key="4">
    <source>
        <dbReference type="ARBA" id="ARBA00022636"/>
    </source>
</evidence>
<organism evidence="12 13">
    <name type="scientific">Psychrosphaera aquimarina</name>
    <dbReference type="NCBI Taxonomy" id="2044854"/>
    <lineage>
        <taxon>Bacteria</taxon>
        <taxon>Pseudomonadati</taxon>
        <taxon>Pseudomonadota</taxon>
        <taxon>Gammaproteobacteria</taxon>
        <taxon>Alteromonadales</taxon>
        <taxon>Pseudoalteromonadaceae</taxon>
        <taxon>Psychrosphaera</taxon>
    </lineage>
</organism>
<keyword evidence="5 10" id="KW-0812">Transmembrane</keyword>
<dbReference type="InterPro" id="IPR050706">
    <property type="entry name" value="Cyclic-di-GMP_PDE-like"/>
</dbReference>
<dbReference type="SMART" id="SM00052">
    <property type="entry name" value="EAL"/>
    <property type="match status" value="1"/>
</dbReference>
<dbReference type="Pfam" id="PF00563">
    <property type="entry name" value="EAL"/>
    <property type="match status" value="1"/>
</dbReference>
<dbReference type="EMBL" id="JAWCUA010000003">
    <property type="protein sequence ID" value="MDU0112357.1"/>
    <property type="molecule type" value="Genomic_DNA"/>
</dbReference>
<gene>
    <name evidence="12" type="ORF">RT723_04945</name>
</gene>
<dbReference type="Pfam" id="PF12792">
    <property type="entry name" value="CSS-motif"/>
    <property type="match status" value="1"/>
</dbReference>
<evidence type="ECO:0000256" key="9">
    <source>
        <dbReference type="ARBA" id="ARBA00034290"/>
    </source>
</evidence>